<dbReference type="Pfam" id="PF06679">
    <property type="entry name" value="DUF1180"/>
    <property type="match status" value="1"/>
</dbReference>
<keyword evidence="4 10" id="KW-0732">Signal</keyword>
<dbReference type="GO" id="GO:0016020">
    <property type="term" value="C:membrane"/>
    <property type="evidence" value="ECO:0007669"/>
    <property type="project" value="UniProtKB-SubCell"/>
</dbReference>
<evidence type="ECO:0000256" key="2">
    <source>
        <dbReference type="ARBA" id="ARBA00006986"/>
    </source>
</evidence>
<dbReference type="GeneID" id="108734421"/>
<keyword evidence="5 9" id="KW-1133">Transmembrane helix</keyword>
<organism evidence="11 12">
    <name type="scientific">Agrilus planipennis</name>
    <name type="common">Emerald ash borer</name>
    <name type="synonym">Agrilus marcopoli</name>
    <dbReference type="NCBI Taxonomy" id="224129"/>
    <lineage>
        <taxon>Eukaryota</taxon>
        <taxon>Metazoa</taxon>
        <taxon>Ecdysozoa</taxon>
        <taxon>Arthropoda</taxon>
        <taxon>Hexapoda</taxon>
        <taxon>Insecta</taxon>
        <taxon>Pterygota</taxon>
        <taxon>Neoptera</taxon>
        <taxon>Endopterygota</taxon>
        <taxon>Coleoptera</taxon>
        <taxon>Polyphaga</taxon>
        <taxon>Elateriformia</taxon>
        <taxon>Buprestoidea</taxon>
        <taxon>Buprestidae</taxon>
        <taxon>Agrilinae</taxon>
        <taxon>Agrilus</taxon>
    </lineage>
</organism>
<evidence type="ECO:0000256" key="3">
    <source>
        <dbReference type="ARBA" id="ARBA00022692"/>
    </source>
</evidence>
<keyword evidence="6 9" id="KW-0472">Membrane</keyword>
<dbReference type="OrthoDB" id="5917722at2759"/>
<feature type="signal peptide" evidence="10">
    <location>
        <begin position="1"/>
        <end position="19"/>
    </location>
</feature>
<dbReference type="InterPro" id="IPR009565">
    <property type="entry name" value="FAM174-like"/>
</dbReference>
<keyword evidence="3 9" id="KW-0812">Transmembrane</keyword>
<keyword evidence="11" id="KW-1185">Reference proteome</keyword>
<evidence type="ECO:0000256" key="1">
    <source>
        <dbReference type="ARBA" id="ARBA00004479"/>
    </source>
</evidence>
<evidence type="ECO:0000313" key="12">
    <source>
        <dbReference type="RefSeq" id="XP_018321484.1"/>
    </source>
</evidence>
<protein>
    <submittedName>
        <fullName evidence="12">Uncharacterized protein LOC108734421</fullName>
    </submittedName>
</protein>
<proteinExistence type="inferred from homology"/>
<dbReference type="AlphaFoldDB" id="A0A1W4WBX3"/>
<dbReference type="PANTHER" id="PTHR28607:SF4">
    <property type="entry name" value="TRANSMEMBRANE PROTEIN"/>
    <property type="match status" value="1"/>
</dbReference>
<evidence type="ECO:0000256" key="8">
    <source>
        <dbReference type="SAM" id="MobiDB-lite"/>
    </source>
</evidence>
<feature type="transmembrane region" description="Helical" evidence="9">
    <location>
        <begin position="122"/>
        <end position="142"/>
    </location>
</feature>
<sequence>MMRLCFVICSLILLQCVCAQFIKIQPPQENVNKKSNNNARTIPLEEKHIILLKDDTELEKHTATQVKSDPHKVNAAVNNTAEPAHQQKKQSDVQPQNDTDESSIPNVGVSHFQKDSMQYGPLLRGFYVFVSLSALVLIYFVFRSYRIRRNRQSSVKVKKYGVVTRRNDIEMRRLELEEEDDENLFDIEQHRTNK</sequence>
<evidence type="ECO:0000313" key="11">
    <source>
        <dbReference type="Proteomes" id="UP000192223"/>
    </source>
</evidence>
<dbReference type="Proteomes" id="UP000192223">
    <property type="component" value="Unplaced"/>
</dbReference>
<evidence type="ECO:0000256" key="5">
    <source>
        <dbReference type="ARBA" id="ARBA00022989"/>
    </source>
</evidence>
<dbReference type="KEGG" id="apln:108734421"/>
<evidence type="ECO:0000256" key="4">
    <source>
        <dbReference type="ARBA" id="ARBA00022729"/>
    </source>
</evidence>
<feature type="chain" id="PRO_5010723631" evidence="10">
    <location>
        <begin position="20"/>
        <end position="194"/>
    </location>
</feature>
<dbReference type="InParanoid" id="A0A1W4WBX3"/>
<evidence type="ECO:0000256" key="6">
    <source>
        <dbReference type="ARBA" id="ARBA00023136"/>
    </source>
</evidence>
<reference evidence="12" key="1">
    <citation type="submission" date="2025-08" db="UniProtKB">
        <authorList>
            <consortium name="RefSeq"/>
        </authorList>
    </citation>
    <scope>IDENTIFICATION</scope>
    <source>
        <tissue evidence="12">Entire body</tissue>
    </source>
</reference>
<evidence type="ECO:0000256" key="9">
    <source>
        <dbReference type="SAM" id="Phobius"/>
    </source>
</evidence>
<feature type="region of interest" description="Disordered" evidence="8">
    <location>
        <begin position="80"/>
        <end position="106"/>
    </location>
</feature>
<dbReference type="PANTHER" id="PTHR28607">
    <property type="entry name" value="EXPRESSED PROTEIN"/>
    <property type="match status" value="1"/>
</dbReference>
<feature type="compositionally biased region" description="Polar residues" evidence="8">
    <location>
        <begin position="92"/>
        <end position="105"/>
    </location>
</feature>
<evidence type="ECO:0000256" key="10">
    <source>
        <dbReference type="SAM" id="SignalP"/>
    </source>
</evidence>
<dbReference type="RefSeq" id="XP_018321484.1">
    <property type="nucleotide sequence ID" value="XM_018465982.2"/>
</dbReference>
<accession>A0A1W4WBX3</accession>
<gene>
    <name evidence="12" type="primary">LOC108734421</name>
</gene>
<keyword evidence="7" id="KW-0325">Glycoprotein</keyword>
<comment type="subcellular location">
    <subcellularLocation>
        <location evidence="1">Membrane</location>
        <topology evidence="1">Single-pass type I membrane protein</topology>
    </subcellularLocation>
</comment>
<evidence type="ECO:0000256" key="7">
    <source>
        <dbReference type="ARBA" id="ARBA00023180"/>
    </source>
</evidence>
<comment type="similarity">
    <text evidence="2">Belongs to the FAM174 family.</text>
</comment>
<name>A0A1W4WBX3_AGRPL</name>